<name>A0AAE0FC86_9CHLO</name>
<sequence length="126" mass="13222">AAGRSSKRGKSKPGAGKERRAEKPSIFQNGGRICAIAAGAGGHTASASHLTIPAFSSGRHVLSGGNDGCLLLWDWLASAESIGEDLSSAEEREASDARQALVGQPFVERIEHGEKVRGHSRFCARL</sequence>
<feature type="non-terminal residue" evidence="2">
    <location>
        <position position="1"/>
    </location>
</feature>
<evidence type="ECO:0000313" key="2">
    <source>
        <dbReference type="EMBL" id="KAK3257033.1"/>
    </source>
</evidence>
<protein>
    <recommendedName>
        <fullName evidence="4">Guanine nucleotide-binding protein subunit beta-like protein</fullName>
    </recommendedName>
</protein>
<evidence type="ECO:0000313" key="3">
    <source>
        <dbReference type="Proteomes" id="UP001190700"/>
    </source>
</evidence>
<accession>A0AAE0FC86</accession>
<dbReference type="Proteomes" id="UP001190700">
    <property type="component" value="Unassembled WGS sequence"/>
</dbReference>
<gene>
    <name evidence="2" type="ORF">CYMTET_33865</name>
</gene>
<keyword evidence="3" id="KW-1185">Reference proteome</keyword>
<evidence type="ECO:0008006" key="4">
    <source>
        <dbReference type="Google" id="ProtNLM"/>
    </source>
</evidence>
<comment type="caution">
    <text evidence="2">The sequence shown here is derived from an EMBL/GenBank/DDBJ whole genome shotgun (WGS) entry which is preliminary data.</text>
</comment>
<feature type="compositionally biased region" description="Basic residues" evidence="1">
    <location>
        <begin position="1"/>
        <end position="11"/>
    </location>
</feature>
<evidence type="ECO:0000256" key="1">
    <source>
        <dbReference type="SAM" id="MobiDB-lite"/>
    </source>
</evidence>
<reference evidence="2 3" key="1">
    <citation type="journal article" date="2015" name="Genome Biol. Evol.">
        <title>Comparative Genomics of a Bacterivorous Green Alga Reveals Evolutionary Causalities and Consequences of Phago-Mixotrophic Mode of Nutrition.</title>
        <authorList>
            <person name="Burns J.A."/>
            <person name="Paasch A."/>
            <person name="Narechania A."/>
            <person name="Kim E."/>
        </authorList>
    </citation>
    <scope>NUCLEOTIDE SEQUENCE [LARGE SCALE GENOMIC DNA]</scope>
    <source>
        <strain evidence="2 3">PLY_AMNH</strain>
    </source>
</reference>
<dbReference type="EMBL" id="LGRX02021107">
    <property type="protein sequence ID" value="KAK3257033.1"/>
    <property type="molecule type" value="Genomic_DNA"/>
</dbReference>
<proteinExistence type="predicted"/>
<dbReference type="AlphaFoldDB" id="A0AAE0FC86"/>
<feature type="region of interest" description="Disordered" evidence="1">
    <location>
        <begin position="1"/>
        <end position="26"/>
    </location>
</feature>
<organism evidence="2 3">
    <name type="scientific">Cymbomonas tetramitiformis</name>
    <dbReference type="NCBI Taxonomy" id="36881"/>
    <lineage>
        <taxon>Eukaryota</taxon>
        <taxon>Viridiplantae</taxon>
        <taxon>Chlorophyta</taxon>
        <taxon>Pyramimonadophyceae</taxon>
        <taxon>Pyramimonadales</taxon>
        <taxon>Pyramimonadaceae</taxon>
        <taxon>Cymbomonas</taxon>
    </lineage>
</organism>